<comment type="caution">
    <text evidence="1">The sequence shown here is derived from an EMBL/GenBank/DDBJ whole genome shotgun (WGS) entry which is preliminary data.</text>
</comment>
<accession>A0AA39P887</accession>
<dbReference type="InterPro" id="IPR036188">
    <property type="entry name" value="FAD/NAD-bd_sf"/>
</dbReference>
<dbReference type="Gene3D" id="3.50.50.60">
    <property type="entry name" value="FAD/NAD(P)-binding domain"/>
    <property type="match status" value="1"/>
</dbReference>
<reference evidence="1" key="1">
    <citation type="submission" date="2023-06" db="EMBL/GenBank/DDBJ databases">
        <authorList>
            <consortium name="Lawrence Berkeley National Laboratory"/>
            <person name="Ahrendt S."/>
            <person name="Sahu N."/>
            <person name="Indic B."/>
            <person name="Wong-Bajracharya J."/>
            <person name="Merenyi Z."/>
            <person name="Ke H.-M."/>
            <person name="Monk M."/>
            <person name="Kocsube S."/>
            <person name="Drula E."/>
            <person name="Lipzen A."/>
            <person name="Balint B."/>
            <person name="Henrissat B."/>
            <person name="Andreopoulos B."/>
            <person name="Martin F.M."/>
            <person name="Harder C.B."/>
            <person name="Rigling D."/>
            <person name="Ford K.L."/>
            <person name="Foster G.D."/>
            <person name="Pangilinan J."/>
            <person name="Papanicolaou A."/>
            <person name="Barry K."/>
            <person name="LaButti K."/>
            <person name="Viragh M."/>
            <person name="Koriabine M."/>
            <person name="Yan M."/>
            <person name="Riley R."/>
            <person name="Champramary S."/>
            <person name="Plett K.L."/>
            <person name="Tsai I.J."/>
            <person name="Slot J."/>
            <person name="Sipos G."/>
            <person name="Plett J."/>
            <person name="Nagy L.G."/>
            <person name="Grigoriev I.V."/>
        </authorList>
    </citation>
    <scope>NUCLEOTIDE SEQUENCE</scope>
    <source>
        <strain evidence="1">ICMP 16352</strain>
    </source>
</reference>
<organism evidence="1 2">
    <name type="scientific">Armillaria novae-zelandiae</name>
    <dbReference type="NCBI Taxonomy" id="153914"/>
    <lineage>
        <taxon>Eukaryota</taxon>
        <taxon>Fungi</taxon>
        <taxon>Dikarya</taxon>
        <taxon>Basidiomycota</taxon>
        <taxon>Agaricomycotina</taxon>
        <taxon>Agaricomycetes</taxon>
        <taxon>Agaricomycetidae</taxon>
        <taxon>Agaricales</taxon>
        <taxon>Marasmiineae</taxon>
        <taxon>Physalacriaceae</taxon>
        <taxon>Armillaria</taxon>
    </lineage>
</organism>
<dbReference type="AlphaFoldDB" id="A0AA39P887"/>
<dbReference type="EMBL" id="JAUEPR010000013">
    <property type="protein sequence ID" value="KAK0478924.1"/>
    <property type="molecule type" value="Genomic_DNA"/>
</dbReference>
<keyword evidence="2" id="KW-1185">Reference proteome</keyword>
<gene>
    <name evidence="1" type="ORF">IW261DRAFT_1564988</name>
</gene>
<evidence type="ECO:0000313" key="1">
    <source>
        <dbReference type="EMBL" id="KAK0478924.1"/>
    </source>
</evidence>
<protein>
    <submittedName>
        <fullName evidence="1">Uncharacterized protein</fullName>
    </submittedName>
</protein>
<proteinExistence type="predicted"/>
<sequence length="181" mass="20817">MDSMVCIPFTSFYWHNPNSCSPSITYTNGSLLACTEMQAGYVVACLSKLQKQDLKTMEIDLNVQDEYNIQQESLMKDLIWVHIFFTMSLCFHDKFSQSNPALPDVLYAGSTLQFLGTLASPQWEDWISVLLYQNCFFFLGYRESLIKAAGGDRAYYITIEDVKNVLKASNYEANQMDWRCQ</sequence>
<name>A0AA39P887_9AGAR</name>
<dbReference type="Proteomes" id="UP001175227">
    <property type="component" value="Unassembled WGS sequence"/>
</dbReference>
<evidence type="ECO:0000313" key="2">
    <source>
        <dbReference type="Proteomes" id="UP001175227"/>
    </source>
</evidence>